<organism evidence="2">
    <name type="scientific">Colletotrichum fructicola (strain Nara gc5)</name>
    <name type="common">Anthracnose fungus</name>
    <name type="synonym">Colletotrichum gloeosporioides (strain Nara gc5)</name>
    <dbReference type="NCBI Taxonomy" id="1213859"/>
    <lineage>
        <taxon>Eukaryota</taxon>
        <taxon>Fungi</taxon>
        <taxon>Dikarya</taxon>
        <taxon>Ascomycota</taxon>
        <taxon>Pezizomycotina</taxon>
        <taxon>Sordariomycetes</taxon>
        <taxon>Hypocreomycetidae</taxon>
        <taxon>Glomerellales</taxon>
        <taxon>Glomerellaceae</taxon>
        <taxon>Colletotrichum</taxon>
        <taxon>Colletotrichum gloeosporioides species complex</taxon>
    </lineage>
</organism>
<sequence length="258" mass="29004">MVKVNFDAEECVADIRDKVQEVADEELKCIAKERGHKQSASSSTPAEALRAAIDSDMPPLDPTMAQAFRFDRAYQVKDKFALLALYRVLVDTLSLDPADIQKWIEKDTMLARLNSLQKKHAGAPATQPDLAAALTCRRRSGLHAQLAEVSKEVAGWDKLMGEDMDARAEKGEYIAYILTRPHVDNKVMMFYSYSDQGPPDEVKTMRADEECVMSIVRTGQTYAEAIASAEKEYLEAQEEKSKRKAEEQRKEKVSEPLE</sequence>
<evidence type="ECO:0000313" key="2">
    <source>
        <dbReference type="EMBL" id="ELA26966.1"/>
    </source>
</evidence>
<protein>
    <submittedName>
        <fullName evidence="2">Uncharacterized protein</fullName>
    </submittedName>
</protein>
<dbReference type="AlphaFoldDB" id="L2FLQ0"/>
<name>L2FLQ0_COLFN</name>
<evidence type="ECO:0000256" key="1">
    <source>
        <dbReference type="SAM" id="MobiDB-lite"/>
    </source>
</evidence>
<dbReference type="EMBL" id="KB021007">
    <property type="protein sequence ID" value="ELA26966.1"/>
    <property type="molecule type" value="Genomic_DNA"/>
</dbReference>
<proteinExistence type="predicted"/>
<feature type="region of interest" description="Disordered" evidence="1">
    <location>
        <begin position="233"/>
        <end position="258"/>
    </location>
</feature>
<reference evidence="2" key="1">
    <citation type="submission" date="2012-08" db="EMBL/GenBank/DDBJ databases">
        <title>Genome analysis of Colletotrichum orbiculare and Colletotrichum fructicola.</title>
        <authorList>
            <person name="Gan P.H.P."/>
            <person name="Ikeda K."/>
            <person name="Irieda H."/>
            <person name="Narusaka M."/>
            <person name="O'Connell R.J."/>
            <person name="Narusaka Y."/>
            <person name="Takano Y."/>
            <person name="Kubo Y."/>
            <person name="Shirasu K."/>
        </authorList>
    </citation>
    <scope>NUCLEOTIDE SEQUENCE</scope>
    <source>
        <strain evidence="2">Nara gc5</strain>
    </source>
</reference>
<accession>L2FLQ0</accession>
<dbReference type="HOGENOM" id="CLU_1077734_0_0_1"/>
<gene>
    <name evidence="2" type="ORF">CGGC5_12116</name>
</gene>